<dbReference type="RefSeq" id="WP_133179394.1">
    <property type="nucleotide sequence ID" value="NZ_SMOD01000001.1"/>
</dbReference>
<dbReference type="SUPFAM" id="SSF53474">
    <property type="entry name" value="alpha/beta-Hydrolases"/>
    <property type="match status" value="1"/>
</dbReference>
<sequence length="200" mass="20949">MSTPEQLLFLPGASGNKAFWQPLSGRLATPVARRFVGYPGFGGEPADPAVASIDAIVQRVLAMLDQPTALIAQSMGGVIAVRAALEKPQFVTHLVLSVTSGGIDTAALGAQNWRAGDTSAFPEWFVSFHTDLSNQIASVTQPALLLWGDNDPLSPVAVGERLNALLANSTLHVVRGGEHDLASVHAEALAPLVDAHLMAD</sequence>
<dbReference type="EMBL" id="SMOD01000001">
    <property type="protein sequence ID" value="TDG10888.1"/>
    <property type="molecule type" value="Genomic_DNA"/>
</dbReference>
<dbReference type="Pfam" id="PF12697">
    <property type="entry name" value="Abhydrolase_6"/>
    <property type="match status" value="1"/>
</dbReference>
<name>A0A4R5LMC5_9BURK</name>
<evidence type="ECO:0000259" key="1">
    <source>
        <dbReference type="Pfam" id="PF08386"/>
    </source>
</evidence>
<dbReference type="Gene3D" id="3.40.50.1820">
    <property type="entry name" value="alpha/beta hydrolase"/>
    <property type="match status" value="2"/>
</dbReference>
<comment type="caution">
    <text evidence="3">The sequence shown here is derived from an EMBL/GenBank/DDBJ whole genome shotgun (WGS) entry which is preliminary data.</text>
</comment>
<accession>A0A4R5LMC5</accession>
<evidence type="ECO:0000313" key="4">
    <source>
        <dbReference type="Proteomes" id="UP000295606"/>
    </source>
</evidence>
<dbReference type="GO" id="GO:0016787">
    <property type="term" value="F:hydrolase activity"/>
    <property type="evidence" value="ECO:0007669"/>
    <property type="project" value="UniProtKB-KW"/>
</dbReference>
<feature type="domain" description="AB hydrolase-1" evidence="2">
    <location>
        <begin position="7"/>
        <end position="125"/>
    </location>
</feature>
<feature type="domain" description="Peptidase S33 tripeptidyl aminopeptidase-like C-terminal" evidence="1">
    <location>
        <begin position="133"/>
        <end position="197"/>
    </location>
</feature>
<dbReference type="InterPro" id="IPR000073">
    <property type="entry name" value="AB_hydrolase_1"/>
</dbReference>
<proteinExistence type="predicted"/>
<dbReference type="PANTHER" id="PTHR43689:SF8">
    <property type="entry name" value="ALPHA_BETA-HYDROLASES SUPERFAMILY PROTEIN"/>
    <property type="match status" value="1"/>
</dbReference>
<dbReference type="Pfam" id="PF08386">
    <property type="entry name" value="Abhydrolase_4"/>
    <property type="match status" value="1"/>
</dbReference>
<organism evidence="3 4">
    <name type="scientific">Paraburkholderia guartelaensis</name>
    <dbReference type="NCBI Taxonomy" id="2546446"/>
    <lineage>
        <taxon>Bacteria</taxon>
        <taxon>Pseudomonadati</taxon>
        <taxon>Pseudomonadota</taxon>
        <taxon>Betaproteobacteria</taxon>
        <taxon>Burkholderiales</taxon>
        <taxon>Burkholderiaceae</taxon>
        <taxon>Paraburkholderia</taxon>
    </lineage>
</organism>
<evidence type="ECO:0000313" key="3">
    <source>
        <dbReference type="EMBL" id="TDG10888.1"/>
    </source>
</evidence>
<dbReference type="Proteomes" id="UP000295606">
    <property type="component" value="Unassembled WGS sequence"/>
</dbReference>
<dbReference type="AlphaFoldDB" id="A0A4R5LMC5"/>
<keyword evidence="3" id="KW-0378">Hydrolase</keyword>
<dbReference type="InterPro" id="IPR013595">
    <property type="entry name" value="Pept_S33_TAP-like_C"/>
</dbReference>
<dbReference type="OrthoDB" id="5521505at2"/>
<protein>
    <submittedName>
        <fullName evidence="3">Alpha/beta fold hydrolase</fullName>
    </submittedName>
</protein>
<dbReference type="InterPro" id="IPR029058">
    <property type="entry name" value="AB_hydrolase_fold"/>
</dbReference>
<gene>
    <name evidence="3" type="ORF">E1N52_01120</name>
</gene>
<evidence type="ECO:0000259" key="2">
    <source>
        <dbReference type="Pfam" id="PF12697"/>
    </source>
</evidence>
<reference evidence="3 4" key="1">
    <citation type="submission" date="2019-03" db="EMBL/GenBank/DDBJ databases">
        <title>Paraburkholderia sp. isolated from native Mimosa gymnas in Guartela State Park, Brazil.</title>
        <authorList>
            <person name="Paulitsch F."/>
            <person name="Hungria M."/>
            <person name="Delamuta J.R.M."/>
            <person name="Ribeiro R.A."/>
            <person name="Dall'Agnol R."/>
            <person name="Silva J.S.B."/>
        </authorList>
    </citation>
    <scope>NUCLEOTIDE SEQUENCE [LARGE SCALE GENOMIC DNA]</scope>
    <source>
        <strain evidence="3 4">CNPSo 3008</strain>
    </source>
</reference>
<dbReference type="PANTHER" id="PTHR43689">
    <property type="entry name" value="HYDROLASE"/>
    <property type="match status" value="1"/>
</dbReference>